<proteinExistence type="predicted"/>
<comment type="caution">
    <text evidence="2">The sequence shown here is derived from an EMBL/GenBank/DDBJ whole genome shotgun (WGS) entry which is preliminary data.</text>
</comment>
<evidence type="ECO:0000313" key="2">
    <source>
        <dbReference type="EMBL" id="HHE04569.1"/>
    </source>
</evidence>
<feature type="compositionally biased region" description="Low complexity" evidence="1">
    <location>
        <begin position="186"/>
        <end position="197"/>
    </location>
</feature>
<sequence length="231" mass="26284">MPTFPIYTLVAVYFISQLKKKYQIAFLSIALLVSLPWGVSGSLRAVRPLYVRNSAISNITKTIERDIADGSIIITFEGICQNLDVYDKWKLIDISILSKAGALTGKMPTKPMRNEYASKVYNPLSGNDFKNQFIKDLNQWSAKKIFLIAYRSEIEMVNKLIGDRFNIDKKSSIDISNLPVLKPMFPSRAQRSSQSPRVKQPAGQNRPVRPNQIFDFEIRKEPLIIVELTVK</sequence>
<gene>
    <name evidence="2" type="ORF">ENL19_00740</name>
</gene>
<name>A0A7C5HJ70_UNCW3</name>
<protein>
    <submittedName>
        <fullName evidence="2">Uncharacterized protein</fullName>
    </submittedName>
</protein>
<feature type="region of interest" description="Disordered" evidence="1">
    <location>
        <begin position="186"/>
        <end position="211"/>
    </location>
</feature>
<organism evidence="2">
    <name type="scientific">candidate division WOR-3 bacterium</name>
    <dbReference type="NCBI Taxonomy" id="2052148"/>
    <lineage>
        <taxon>Bacteria</taxon>
        <taxon>Bacteria division WOR-3</taxon>
    </lineage>
</organism>
<dbReference type="AlphaFoldDB" id="A0A7C5HJ70"/>
<dbReference type="EMBL" id="DRTB01000050">
    <property type="protein sequence ID" value="HHE04569.1"/>
    <property type="molecule type" value="Genomic_DNA"/>
</dbReference>
<accession>A0A7C5HJ70</accession>
<dbReference type="Proteomes" id="UP000886110">
    <property type="component" value="Unassembled WGS sequence"/>
</dbReference>
<evidence type="ECO:0000256" key="1">
    <source>
        <dbReference type="SAM" id="MobiDB-lite"/>
    </source>
</evidence>
<reference evidence="2" key="1">
    <citation type="journal article" date="2020" name="mSystems">
        <title>Genome- and Community-Level Interaction Insights into Carbon Utilization and Element Cycling Functions of Hydrothermarchaeota in Hydrothermal Sediment.</title>
        <authorList>
            <person name="Zhou Z."/>
            <person name="Liu Y."/>
            <person name="Xu W."/>
            <person name="Pan J."/>
            <person name="Luo Z.H."/>
            <person name="Li M."/>
        </authorList>
    </citation>
    <scope>NUCLEOTIDE SEQUENCE [LARGE SCALE GENOMIC DNA]</scope>
    <source>
        <strain evidence="2">HyVt-74</strain>
    </source>
</reference>